<proteinExistence type="predicted"/>
<keyword evidence="3" id="KW-1185">Reference proteome</keyword>
<gene>
    <name evidence="2" type="ORF">GA0070617_2290</name>
</gene>
<sequence>MTSALEDSRKVVRYIWTHPANRRHRVASLARATAFQLRARLTGRPALTPIGEHNRMWVHLHQHGASKVLYANPPDWPEMQAWKALLGPGDLFVDVGSNAGTYSLWAAEAGARVIAVEPDPGAVERLRHNIALNDLQDQIEVQQCALAAEPGRLRLTSGRDTTNHLLPPDEESGTLVEVRTLDELLGDDRAAGIKIDVEGAERMVLAGAARALREHRIDVLQLEWNEQSELLFGETRAPLADLLRGHGYHLLRPDDQGRLRPTDASGYGADLFAVRPGLR</sequence>
<feature type="domain" description="Methyltransferase FkbM" evidence="1">
    <location>
        <begin position="94"/>
        <end position="249"/>
    </location>
</feature>
<dbReference type="Gene3D" id="3.40.50.150">
    <property type="entry name" value="Vaccinia Virus protein VP39"/>
    <property type="match status" value="1"/>
</dbReference>
<dbReference type="RefSeq" id="WP_091436251.1">
    <property type="nucleotide sequence ID" value="NZ_BMMJ01000004.1"/>
</dbReference>
<dbReference type="InterPro" id="IPR029063">
    <property type="entry name" value="SAM-dependent_MTases_sf"/>
</dbReference>
<dbReference type="PANTHER" id="PTHR34203">
    <property type="entry name" value="METHYLTRANSFERASE, FKBM FAMILY PROTEIN"/>
    <property type="match status" value="1"/>
</dbReference>
<dbReference type="SUPFAM" id="SSF53335">
    <property type="entry name" value="S-adenosyl-L-methionine-dependent methyltransferases"/>
    <property type="match status" value="1"/>
</dbReference>
<dbReference type="NCBIfam" id="TIGR01444">
    <property type="entry name" value="fkbM_fam"/>
    <property type="match status" value="1"/>
</dbReference>
<dbReference type="Pfam" id="PF05050">
    <property type="entry name" value="Methyltransf_21"/>
    <property type="match status" value="1"/>
</dbReference>
<dbReference type="OrthoDB" id="424472at2"/>
<keyword evidence="2" id="KW-0808">Transferase</keyword>
<dbReference type="CDD" id="cd02440">
    <property type="entry name" value="AdoMet_MTases"/>
    <property type="match status" value="1"/>
</dbReference>
<dbReference type="InterPro" id="IPR052514">
    <property type="entry name" value="SAM-dependent_MTase"/>
</dbReference>
<evidence type="ECO:0000259" key="1">
    <source>
        <dbReference type="Pfam" id="PF05050"/>
    </source>
</evidence>
<accession>A0A1C6UGU1</accession>
<dbReference type="EMBL" id="FMIA01000002">
    <property type="protein sequence ID" value="SCL53178.1"/>
    <property type="molecule type" value="Genomic_DNA"/>
</dbReference>
<organism evidence="2 3">
    <name type="scientific">Micromonospora yangpuensis</name>
    <dbReference type="NCBI Taxonomy" id="683228"/>
    <lineage>
        <taxon>Bacteria</taxon>
        <taxon>Bacillati</taxon>
        <taxon>Actinomycetota</taxon>
        <taxon>Actinomycetes</taxon>
        <taxon>Micromonosporales</taxon>
        <taxon>Micromonosporaceae</taxon>
        <taxon>Micromonospora</taxon>
    </lineage>
</organism>
<evidence type="ECO:0000313" key="3">
    <source>
        <dbReference type="Proteomes" id="UP000198937"/>
    </source>
</evidence>
<dbReference type="PANTHER" id="PTHR34203:SF15">
    <property type="entry name" value="SLL1173 PROTEIN"/>
    <property type="match status" value="1"/>
</dbReference>
<dbReference type="GO" id="GO:0008168">
    <property type="term" value="F:methyltransferase activity"/>
    <property type="evidence" value="ECO:0007669"/>
    <property type="project" value="UniProtKB-KW"/>
</dbReference>
<dbReference type="InterPro" id="IPR006342">
    <property type="entry name" value="FkbM_mtfrase"/>
</dbReference>
<evidence type="ECO:0000313" key="2">
    <source>
        <dbReference type="EMBL" id="SCL53178.1"/>
    </source>
</evidence>
<protein>
    <submittedName>
        <fullName evidence="2">Methyltransferase, FkbM family</fullName>
    </submittedName>
</protein>
<dbReference type="STRING" id="683228.GA0070617_2290"/>
<reference evidence="3" key="1">
    <citation type="submission" date="2016-06" db="EMBL/GenBank/DDBJ databases">
        <authorList>
            <person name="Varghese N."/>
            <person name="Submissions Spin"/>
        </authorList>
    </citation>
    <scope>NUCLEOTIDE SEQUENCE [LARGE SCALE GENOMIC DNA]</scope>
    <source>
        <strain evidence="3">DSM 45577</strain>
    </source>
</reference>
<dbReference type="AlphaFoldDB" id="A0A1C6UGU1"/>
<dbReference type="Proteomes" id="UP000198937">
    <property type="component" value="Unassembled WGS sequence"/>
</dbReference>
<name>A0A1C6UGU1_9ACTN</name>
<keyword evidence="2" id="KW-0489">Methyltransferase</keyword>
<dbReference type="GO" id="GO:0032259">
    <property type="term" value="P:methylation"/>
    <property type="evidence" value="ECO:0007669"/>
    <property type="project" value="UniProtKB-KW"/>
</dbReference>